<dbReference type="Proteomes" id="UP001500016">
    <property type="component" value="Unassembled WGS sequence"/>
</dbReference>
<accession>A0ABN2VXN0</accession>
<keyword evidence="2" id="KW-1185">Reference proteome</keyword>
<sequence>MDFDRYAPRFLLWVADRSEGVPASPVDCAEFRTWQQMDPAALRALVDHLSELGFLSTYEGLGGGEGGPGDPHVRLEPPGVEQARRLRRRREDETERARYAQDAVLEWLRVHRGQPPYPLSGFYDSPQVFFLGTALTLDEVEEAVGYLAGVGLVERSDEGAGITLTDDGRDFVWSGSRLDEYVREWREREHAPAQTVVQVTYSVQMGPAELGLLVQRLAPDLELDGDSLAELLRLSGELAHQGDPGVTGPGGPVPVDPNGTPLPVRQRGVLGRVRELVSSASGGAVKTLLEDVVAQAVTRGLGM</sequence>
<organism evidence="1 2">
    <name type="scientific">Streptomyces albiaxialis</name>
    <dbReference type="NCBI Taxonomy" id="329523"/>
    <lineage>
        <taxon>Bacteria</taxon>
        <taxon>Bacillati</taxon>
        <taxon>Actinomycetota</taxon>
        <taxon>Actinomycetes</taxon>
        <taxon>Kitasatosporales</taxon>
        <taxon>Streptomycetaceae</taxon>
        <taxon>Streptomyces</taxon>
    </lineage>
</organism>
<dbReference type="RefSeq" id="WP_344528434.1">
    <property type="nucleotide sequence ID" value="NZ_BAAAPE010000007.1"/>
</dbReference>
<evidence type="ECO:0000313" key="1">
    <source>
        <dbReference type="EMBL" id="GAA2076675.1"/>
    </source>
</evidence>
<reference evidence="1 2" key="1">
    <citation type="journal article" date="2019" name="Int. J. Syst. Evol. Microbiol.">
        <title>The Global Catalogue of Microorganisms (GCM) 10K type strain sequencing project: providing services to taxonomists for standard genome sequencing and annotation.</title>
        <authorList>
            <consortium name="The Broad Institute Genomics Platform"/>
            <consortium name="The Broad Institute Genome Sequencing Center for Infectious Disease"/>
            <person name="Wu L."/>
            <person name="Ma J."/>
        </authorList>
    </citation>
    <scope>NUCLEOTIDE SEQUENCE [LARGE SCALE GENOMIC DNA]</scope>
    <source>
        <strain evidence="1 2">JCM 15478</strain>
    </source>
</reference>
<gene>
    <name evidence="1" type="ORF">GCM10009801_32340</name>
</gene>
<evidence type="ECO:0000313" key="2">
    <source>
        <dbReference type="Proteomes" id="UP001500016"/>
    </source>
</evidence>
<protein>
    <submittedName>
        <fullName evidence="1">Uncharacterized protein</fullName>
    </submittedName>
</protein>
<dbReference type="EMBL" id="BAAAPE010000007">
    <property type="protein sequence ID" value="GAA2076675.1"/>
    <property type="molecule type" value="Genomic_DNA"/>
</dbReference>
<proteinExistence type="predicted"/>
<name>A0ABN2VXN0_9ACTN</name>
<comment type="caution">
    <text evidence="1">The sequence shown here is derived from an EMBL/GenBank/DDBJ whole genome shotgun (WGS) entry which is preliminary data.</text>
</comment>